<dbReference type="RefSeq" id="WP_068863960.1">
    <property type="nucleotide sequence ID" value="NZ_LZYB01000003.1"/>
</dbReference>
<evidence type="ECO:0000259" key="3">
    <source>
        <dbReference type="Pfam" id="PF13464"/>
    </source>
</evidence>
<evidence type="ECO:0000256" key="1">
    <source>
        <dbReference type="SAM" id="MobiDB-lite"/>
    </source>
</evidence>
<evidence type="ECO:0000313" key="4">
    <source>
        <dbReference type="EMBL" id="OBV11285.1"/>
    </source>
</evidence>
<keyword evidence="2" id="KW-0812">Transmembrane</keyword>
<gene>
    <name evidence="4" type="ORF">I603_1693</name>
</gene>
<protein>
    <submittedName>
        <fullName evidence="4">Putative Xre family transcriptional regulator</fullName>
    </submittedName>
</protein>
<dbReference type="InterPro" id="IPR025194">
    <property type="entry name" value="RodZ-like_C"/>
</dbReference>
<accession>A0A1A7BJB4</accession>
<feature type="domain" description="Cytoskeleton protein RodZ-like C-terminal" evidence="3">
    <location>
        <begin position="183"/>
        <end position="242"/>
    </location>
</feature>
<dbReference type="EMBL" id="LZYB01000003">
    <property type="protein sequence ID" value="OBV11285.1"/>
    <property type="molecule type" value="Genomic_DNA"/>
</dbReference>
<evidence type="ECO:0000313" key="5">
    <source>
        <dbReference type="Proteomes" id="UP000092484"/>
    </source>
</evidence>
<dbReference type="Proteomes" id="UP000092484">
    <property type="component" value="Unassembled WGS sequence"/>
</dbReference>
<dbReference type="Gene3D" id="1.10.260.40">
    <property type="entry name" value="lambda repressor-like DNA-binding domains"/>
    <property type="match status" value="1"/>
</dbReference>
<dbReference type="STRING" id="1300349.I603_1693"/>
<feature type="region of interest" description="Disordered" evidence="1">
    <location>
        <begin position="1"/>
        <end position="21"/>
    </location>
</feature>
<reference evidence="4 5" key="1">
    <citation type="submission" date="2016-06" db="EMBL/GenBank/DDBJ databases">
        <title>Genome sequence of Porphyrobacter dokdonensis DSW-74.</title>
        <authorList>
            <person name="Kim J.F."/>
            <person name="Song J.Y."/>
        </authorList>
    </citation>
    <scope>NUCLEOTIDE SEQUENCE [LARGE SCALE GENOMIC DNA]</scope>
    <source>
        <strain evidence="4 5">DSW-74</strain>
    </source>
</reference>
<comment type="caution">
    <text evidence="4">The sequence shown here is derived from an EMBL/GenBank/DDBJ whole genome shotgun (WGS) entry which is preliminary data.</text>
</comment>
<dbReference type="Pfam" id="PF13413">
    <property type="entry name" value="HTH_25"/>
    <property type="match status" value="1"/>
</dbReference>
<keyword evidence="2" id="KW-1133">Transmembrane helix</keyword>
<dbReference type="Pfam" id="PF13464">
    <property type="entry name" value="RodZ_C"/>
    <property type="match status" value="1"/>
</dbReference>
<feature type="transmembrane region" description="Helical" evidence="2">
    <location>
        <begin position="119"/>
        <end position="139"/>
    </location>
</feature>
<dbReference type="GO" id="GO:0003677">
    <property type="term" value="F:DNA binding"/>
    <property type="evidence" value="ECO:0007669"/>
    <property type="project" value="InterPro"/>
</dbReference>
<dbReference type="PATRIC" id="fig|1300349.4.peg.1686"/>
<feature type="region of interest" description="Disordered" evidence="1">
    <location>
        <begin position="308"/>
        <end position="341"/>
    </location>
</feature>
<dbReference type="PANTHER" id="PTHR34475">
    <property type="match status" value="1"/>
</dbReference>
<sequence>MDSEQEISAEDAHETPYAGAGMRLRAARETRRLELSQIAAETRIPLRHLEAIEAGDFAALPSRTYAIGFSRTYARMLGLDDAAIADAVRGELAEGNARRSTVGTGMEPGDPAKLPSRGLAWFGAFAALVLAIGLIAFFGTRFGAGVGPAPLEAPKPAASLPVAAAPAPIADGTGPVMLTAIEDGVWVRIYEEGGERLLEKQLAKDESFTLPADAADPRINTARPDLLAITIGGKSVPRLAERPTMLAGTAISAEALLGRPEPEPSPVPAVSPAPRRVTPAPVATATATAAVPAAVPVTPAVRPSPAITEAVAAPVPDRSAPPAPAPEVTATPAPRSDGVAD</sequence>
<evidence type="ECO:0000256" key="2">
    <source>
        <dbReference type="SAM" id="Phobius"/>
    </source>
</evidence>
<dbReference type="AlphaFoldDB" id="A0A1A7BJB4"/>
<dbReference type="InterPro" id="IPR050400">
    <property type="entry name" value="Bact_Cytoskel_RodZ"/>
</dbReference>
<feature type="region of interest" description="Disordered" evidence="1">
    <location>
        <begin position="256"/>
        <end position="278"/>
    </location>
</feature>
<name>A0A1A7BJB4_9SPHN</name>
<keyword evidence="2" id="KW-0472">Membrane</keyword>
<proteinExistence type="predicted"/>
<keyword evidence="5" id="KW-1185">Reference proteome</keyword>
<dbReference type="PANTHER" id="PTHR34475:SF1">
    <property type="entry name" value="CYTOSKELETON PROTEIN RODZ"/>
    <property type="match status" value="1"/>
</dbReference>
<dbReference type="InterPro" id="IPR010982">
    <property type="entry name" value="Lambda_DNA-bd_dom_sf"/>
</dbReference>
<organism evidence="4 5">
    <name type="scientific">Erythrobacter dokdonensis DSW-74</name>
    <dbReference type="NCBI Taxonomy" id="1300349"/>
    <lineage>
        <taxon>Bacteria</taxon>
        <taxon>Pseudomonadati</taxon>
        <taxon>Pseudomonadota</taxon>
        <taxon>Alphaproteobacteria</taxon>
        <taxon>Sphingomonadales</taxon>
        <taxon>Erythrobacteraceae</taxon>
        <taxon>Erythrobacter/Porphyrobacter group</taxon>
        <taxon>Erythrobacter</taxon>
    </lineage>
</organism>